<dbReference type="Proteomes" id="UP001605036">
    <property type="component" value="Unassembled WGS sequence"/>
</dbReference>
<dbReference type="CDD" id="cd00303">
    <property type="entry name" value="retropepsin_like"/>
    <property type="match status" value="1"/>
</dbReference>
<evidence type="ECO:0000313" key="1">
    <source>
        <dbReference type="EMBL" id="KAL2608388.1"/>
    </source>
</evidence>
<dbReference type="AlphaFoldDB" id="A0ABD1XI57"/>
<proteinExistence type="predicted"/>
<reference evidence="1 2" key="1">
    <citation type="submission" date="2024-09" db="EMBL/GenBank/DDBJ databases">
        <title>Chromosome-scale assembly of Riccia fluitans.</title>
        <authorList>
            <person name="Paukszto L."/>
            <person name="Sawicki J."/>
            <person name="Karawczyk K."/>
            <person name="Piernik-Szablinska J."/>
            <person name="Szczecinska M."/>
            <person name="Mazdziarz M."/>
        </authorList>
    </citation>
    <scope>NUCLEOTIDE SEQUENCE [LARGE SCALE GENOMIC DNA]</scope>
    <source>
        <strain evidence="1">Rf_01</strain>
        <tissue evidence="1">Aerial parts of the thallus</tissue>
    </source>
</reference>
<keyword evidence="2" id="KW-1185">Reference proteome</keyword>
<protein>
    <submittedName>
        <fullName evidence="1">Uncharacterized protein</fullName>
    </submittedName>
</protein>
<sequence>MVNPSLLKDLTAWSRERRSSRTSRGLHLRRSQADKEVKALHVMMDKGAQEIKIEIRGCILRKIPLDTCSGVNIMMARTATRLGLINLHPYKKFLRMADQSQKLPLGELKNIETSMDGVAFNLDYVVLQPEDEQGYEVLIGRPWFYSAGVTED</sequence>
<dbReference type="Gene3D" id="2.40.70.10">
    <property type="entry name" value="Acid Proteases"/>
    <property type="match status" value="1"/>
</dbReference>
<organism evidence="1 2">
    <name type="scientific">Riccia fluitans</name>
    <dbReference type="NCBI Taxonomy" id="41844"/>
    <lineage>
        <taxon>Eukaryota</taxon>
        <taxon>Viridiplantae</taxon>
        <taxon>Streptophyta</taxon>
        <taxon>Embryophyta</taxon>
        <taxon>Marchantiophyta</taxon>
        <taxon>Marchantiopsida</taxon>
        <taxon>Marchantiidae</taxon>
        <taxon>Marchantiales</taxon>
        <taxon>Ricciaceae</taxon>
        <taxon>Riccia</taxon>
    </lineage>
</organism>
<accession>A0ABD1XI57</accession>
<comment type="caution">
    <text evidence="1">The sequence shown here is derived from an EMBL/GenBank/DDBJ whole genome shotgun (WGS) entry which is preliminary data.</text>
</comment>
<dbReference type="InterPro" id="IPR021109">
    <property type="entry name" value="Peptidase_aspartic_dom_sf"/>
</dbReference>
<dbReference type="EMBL" id="JBHFFA010000008">
    <property type="protein sequence ID" value="KAL2608388.1"/>
    <property type="molecule type" value="Genomic_DNA"/>
</dbReference>
<name>A0ABD1XI57_9MARC</name>
<evidence type="ECO:0000313" key="2">
    <source>
        <dbReference type="Proteomes" id="UP001605036"/>
    </source>
</evidence>
<gene>
    <name evidence="1" type="ORF">R1flu_026961</name>
</gene>